<organism evidence="1">
    <name type="scientific">Brassica cretica</name>
    <name type="common">Mustard</name>
    <dbReference type="NCBI Taxonomy" id="69181"/>
    <lineage>
        <taxon>Eukaryota</taxon>
        <taxon>Viridiplantae</taxon>
        <taxon>Streptophyta</taxon>
        <taxon>Embryophyta</taxon>
        <taxon>Tracheophyta</taxon>
        <taxon>Spermatophyta</taxon>
        <taxon>Magnoliopsida</taxon>
        <taxon>eudicotyledons</taxon>
        <taxon>Gunneridae</taxon>
        <taxon>Pentapetalae</taxon>
        <taxon>rosids</taxon>
        <taxon>malvids</taxon>
        <taxon>Brassicales</taxon>
        <taxon>Brassicaceae</taxon>
        <taxon>Brassiceae</taxon>
        <taxon>Brassica</taxon>
    </lineage>
</organism>
<gene>
    <name evidence="1" type="ORF">F2Q70_00001574</name>
</gene>
<sequence>MLMFFYILGAPGMYQLRVTFVAYNWQGSQTCLVIASRMFGTISLNPSRWKDSNSGQHVEYGQRPDVFRGIIRYARCHAHLGCARSRRDDLESSDVYINISDAGNLGRLSWQEYQVPCTLRPGVCLCCNAEATPKIFSSLPLSKVDRTGAEFHLCYVIKASRWKDSNSGQNVEYGQRPDVFRGIIRYARCHAHLGCARSQRDDLESSDVYINISDAGNLGRLSWQEYQVSFLSLYSQPLL</sequence>
<comment type="caution">
    <text evidence="1">The sequence shown here is derived from an EMBL/GenBank/DDBJ whole genome shotgun (WGS) entry which is preliminary data.</text>
</comment>
<protein>
    <submittedName>
        <fullName evidence="1">Uncharacterized protein</fullName>
    </submittedName>
</protein>
<dbReference type="EMBL" id="QGKY02001015">
    <property type="protein sequence ID" value="KAF2573787.1"/>
    <property type="molecule type" value="Genomic_DNA"/>
</dbReference>
<dbReference type="AlphaFoldDB" id="A0A8S9IY85"/>
<dbReference type="Gene3D" id="1.10.510.10">
    <property type="entry name" value="Transferase(Phosphotransferase) domain 1"/>
    <property type="match status" value="2"/>
</dbReference>
<dbReference type="PANTHER" id="PTHR11909">
    <property type="entry name" value="CASEIN KINASE-RELATED"/>
    <property type="match status" value="1"/>
</dbReference>
<dbReference type="InterPro" id="IPR050235">
    <property type="entry name" value="CK1_Ser-Thr_kinase"/>
</dbReference>
<reference evidence="1" key="1">
    <citation type="submission" date="2019-12" db="EMBL/GenBank/DDBJ databases">
        <title>Genome sequencing and annotation of Brassica cretica.</title>
        <authorList>
            <person name="Studholme D.J."/>
            <person name="Sarris P.F."/>
        </authorList>
    </citation>
    <scope>NUCLEOTIDE SEQUENCE</scope>
    <source>
        <strain evidence="1">PFS-102/07</strain>
        <tissue evidence="1">Leaf</tissue>
    </source>
</reference>
<evidence type="ECO:0000313" key="1">
    <source>
        <dbReference type="EMBL" id="KAF2573787.1"/>
    </source>
</evidence>
<proteinExistence type="predicted"/>
<accession>A0A8S9IY85</accession>
<name>A0A8S9IY85_BRACR</name>